<sequence>MRTKDETKVQLILKTALKMVARVGLAGLKMSDLAKEAGVATGTVYIYFEDKNQLIFELYHYLMHVGINTLTTQILETDPLKIKIKKIARNYLDDHINNPEYGAFLEQYFRSPYFHKGDATRVEKEITKQPLYQLIVEGQHQSLIKEANPELLVTLVYGMLNEMAKVSIYTQKPVTAAEWELTFSVLWDGIRS</sequence>
<name>A0A344TFZ3_9BACT</name>
<organism evidence="4 5">
    <name type="scientific">Runella rosea</name>
    <dbReference type="NCBI Taxonomy" id="2259595"/>
    <lineage>
        <taxon>Bacteria</taxon>
        <taxon>Pseudomonadati</taxon>
        <taxon>Bacteroidota</taxon>
        <taxon>Cytophagia</taxon>
        <taxon>Cytophagales</taxon>
        <taxon>Spirosomataceae</taxon>
        <taxon>Runella</taxon>
    </lineage>
</organism>
<gene>
    <name evidence="4" type="ORF">DR864_07375</name>
</gene>
<dbReference type="Pfam" id="PF00440">
    <property type="entry name" value="TetR_N"/>
    <property type="match status" value="1"/>
</dbReference>
<dbReference type="RefSeq" id="WP_114066349.1">
    <property type="nucleotide sequence ID" value="NZ_CP030850.1"/>
</dbReference>
<protein>
    <submittedName>
        <fullName evidence="4">TetR/AcrR family transcriptional regulator</fullName>
    </submittedName>
</protein>
<feature type="domain" description="HTH tetR-type" evidence="3">
    <location>
        <begin position="6"/>
        <end position="66"/>
    </location>
</feature>
<dbReference type="InterPro" id="IPR001647">
    <property type="entry name" value="HTH_TetR"/>
</dbReference>
<dbReference type="GO" id="GO:0003677">
    <property type="term" value="F:DNA binding"/>
    <property type="evidence" value="ECO:0007669"/>
    <property type="project" value="UniProtKB-UniRule"/>
</dbReference>
<accession>A0A344TFZ3</accession>
<evidence type="ECO:0000256" key="1">
    <source>
        <dbReference type="ARBA" id="ARBA00023125"/>
    </source>
</evidence>
<dbReference type="KEGG" id="run:DR864_07375"/>
<dbReference type="PROSITE" id="PS50977">
    <property type="entry name" value="HTH_TETR_2"/>
    <property type="match status" value="1"/>
</dbReference>
<dbReference type="SUPFAM" id="SSF46689">
    <property type="entry name" value="Homeodomain-like"/>
    <property type="match status" value="1"/>
</dbReference>
<dbReference type="PANTHER" id="PTHR43479">
    <property type="entry name" value="ACREF/ENVCD OPERON REPRESSOR-RELATED"/>
    <property type="match status" value="1"/>
</dbReference>
<dbReference type="InterPro" id="IPR050624">
    <property type="entry name" value="HTH-type_Tx_Regulator"/>
</dbReference>
<evidence type="ECO:0000313" key="4">
    <source>
        <dbReference type="EMBL" id="AXE17564.1"/>
    </source>
</evidence>
<dbReference type="OrthoDB" id="6430772at2"/>
<feature type="DNA-binding region" description="H-T-H motif" evidence="2">
    <location>
        <begin position="29"/>
        <end position="48"/>
    </location>
</feature>
<dbReference type="InterPro" id="IPR009057">
    <property type="entry name" value="Homeodomain-like_sf"/>
</dbReference>
<dbReference type="SUPFAM" id="SSF48498">
    <property type="entry name" value="Tetracyclin repressor-like, C-terminal domain"/>
    <property type="match status" value="1"/>
</dbReference>
<dbReference type="Gene3D" id="1.10.357.10">
    <property type="entry name" value="Tetracycline Repressor, domain 2"/>
    <property type="match status" value="1"/>
</dbReference>
<reference evidence="4 5" key="1">
    <citation type="submission" date="2018-07" db="EMBL/GenBank/DDBJ databases">
        <title>Genome sequencing of Runella.</title>
        <authorList>
            <person name="Baek M.-G."/>
            <person name="Yi H."/>
        </authorList>
    </citation>
    <scope>NUCLEOTIDE SEQUENCE [LARGE SCALE GENOMIC DNA]</scope>
    <source>
        <strain evidence="4 5">HYN0085</strain>
    </source>
</reference>
<dbReference type="AlphaFoldDB" id="A0A344TFZ3"/>
<evidence type="ECO:0000259" key="3">
    <source>
        <dbReference type="PROSITE" id="PS50977"/>
    </source>
</evidence>
<keyword evidence="1 2" id="KW-0238">DNA-binding</keyword>
<evidence type="ECO:0000313" key="5">
    <source>
        <dbReference type="Proteomes" id="UP000251993"/>
    </source>
</evidence>
<dbReference type="InterPro" id="IPR036271">
    <property type="entry name" value="Tet_transcr_reg_TetR-rel_C_sf"/>
</dbReference>
<dbReference type="Proteomes" id="UP000251993">
    <property type="component" value="Chromosome"/>
</dbReference>
<dbReference type="EMBL" id="CP030850">
    <property type="protein sequence ID" value="AXE17564.1"/>
    <property type="molecule type" value="Genomic_DNA"/>
</dbReference>
<evidence type="ECO:0000256" key="2">
    <source>
        <dbReference type="PROSITE-ProRule" id="PRU00335"/>
    </source>
</evidence>
<dbReference type="PRINTS" id="PR00455">
    <property type="entry name" value="HTHTETR"/>
</dbReference>
<proteinExistence type="predicted"/>
<dbReference type="PANTHER" id="PTHR43479:SF11">
    <property type="entry name" value="ACREF_ENVCD OPERON REPRESSOR-RELATED"/>
    <property type="match status" value="1"/>
</dbReference>
<keyword evidence="5" id="KW-1185">Reference proteome</keyword>